<dbReference type="RefSeq" id="WP_216560096.1">
    <property type="nucleotide sequence ID" value="NZ_JAHLOH010000040.1"/>
</dbReference>
<comment type="caution">
    <text evidence="2">The sequence shown here is derived from an EMBL/GenBank/DDBJ whole genome shotgun (WGS) entry which is preliminary data.</text>
</comment>
<name>A0ABT1SG68_9FIRM</name>
<dbReference type="InterPro" id="IPR002110">
    <property type="entry name" value="Ankyrin_rpt"/>
</dbReference>
<accession>A0ABT1SG68</accession>
<evidence type="ECO:0000313" key="2">
    <source>
        <dbReference type="EMBL" id="MCQ4925481.1"/>
    </source>
</evidence>
<dbReference type="Proteomes" id="UP001524478">
    <property type="component" value="Unassembled WGS sequence"/>
</dbReference>
<gene>
    <name evidence="2" type="ORF">NE686_20415</name>
</gene>
<dbReference type="EMBL" id="JANGAC010000022">
    <property type="protein sequence ID" value="MCQ4925481.1"/>
    <property type="molecule type" value="Genomic_DNA"/>
</dbReference>
<protein>
    <recommendedName>
        <fullName evidence="4">Ankyrin repeat domain-containing protein</fullName>
    </recommendedName>
</protein>
<reference evidence="2 3" key="1">
    <citation type="submission" date="2022-06" db="EMBL/GenBank/DDBJ databases">
        <title>Isolation of gut microbiota from human fecal samples.</title>
        <authorList>
            <person name="Pamer E.G."/>
            <person name="Barat B."/>
            <person name="Waligurski E."/>
            <person name="Medina S."/>
            <person name="Paddock L."/>
            <person name="Mostad J."/>
        </authorList>
    </citation>
    <scope>NUCLEOTIDE SEQUENCE [LARGE SCALE GENOMIC DNA]</scope>
    <source>
        <strain evidence="2 3">DFI.7.95</strain>
    </source>
</reference>
<organism evidence="2 3">
    <name type="scientific">Tissierella carlieri</name>
    <dbReference type="NCBI Taxonomy" id="689904"/>
    <lineage>
        <taxon>Bacteria</taxon>
        <taxon>Bacillati</taxon>
        <taxon>Bacillota</taxon>
        <taxon>Tissierellia</taxon>
        <taxon>Tissierellales</taxon>
        <taxon>Tissierellaceae</taxon>
        <taxon>Tissierella</taxon>
    </lineage>
</organism>
<proteinExistence type="predicted"/>
<sequence>MFSKMRSKIIVLICILIVLFMFFGTLTLGVNNKNHKKYTIDNLTEVVLSNDQCKVKEIFGSGEVDINTKDSEGIYPLEKTLAFNNYEMAKILLDLGANLDVETSSGETIREIVNKGDSKMMKDLFAKY</sequence>
<keyword evidence="3" id="KW-1185">Reference proteome</keyword>
<evidence type="ECO:0008006" key="4">
    <source>
        <dbReference type="Google" id="ProtNLM"/>
    </source>
</evidence>
<dbReference type="PROSITE" id="PS50088">
    <property type="entry name" value="ANK_REPEAT"/>
    <property type="match status" value="1"/>
</dbReference>
<evidence type="ECO:0000313" key="3">
    <source>
        <dbReference type="Proteomes" id="UP001524478"/>
    </source>
</evidence>
<feature type="repeat" description="ANK" evidence="1">
    <location>
        <begin position="72"/>
        <end position="104"/>
    </location>
</feature>
<evidence type="ECO:0000256" key="1">
    <source>
        <dbReference type="PROSITE-ProRule" id="PRU00023"/>
    </source>
</evidence>
<keyword evidence="1" id="KW-0040">ANK repeat</keyword>